<dbReference type="InterPro" id="IPR050829">
    <property type="entry name" value="CorA_MIT"/>
</dbReference>
<keyword evidence="2 5" id="KW-0812">Transmembrane</keyword>
<gene>
    <name evidence="6" type="ORF">C8A01DRAFT_36295</name>
</gene>
<evidence type="ECO:0000313" key="7">
    <source>
        <dbReference type="Proteomes" id="UP001303115"/>
    </source>
</evidence>
<comment type="subcellular location">
    <subcellularLocation>
        <location evidence="1">Membrane</location>
        <topology evidence="1">Multi-pass membrane protein</topology>
    </subcellularLocation>
</comment>
<dbReference type="EMBL" id="MU854393">
    <property type="protein sequence ID" value="KAK4039758.1"/>
    <property type="molecule type" value="Genomic_DNA"/>
</dbReference>
<comment type="caution">
    <text evidence="6">The sequence shown here is derived from an EMBL/GenBank/DDBJ whole genome shotgun (WGS) entry which is preliminary data.</text>
</comment>
<keyword evidence="4 5" id="KW-0472">Membrane</keyword>
<protein>
    <submittedName>
        <fullName evidence="6">Magnesium transport protein cora</fullName>
    </submittedName>
</protein>
<dbReference type="InterPro" id="IPR002523">
    <property type="entry name" value="MgTranspt_CorA/ZnTranspt_ZntB"/>
</dbReference>
<evidence type="ECO:0000256" key="2">
    <source>
        <dbReference type="ARBA" id="ARBA00022692"/>
    </source>
</evidence>
<evidence type="ECO:0000256" key="3">
    <source>
        <dbReference type="ARBA" id="ARBA00022989"/>
    </source>
</evidence>
<evidence type="ECO:0000313" key="6">
    <source>
        <dbReference type="EMBL" id="KAK4039758.1"/>
    </source>
</evidence>
<sequence length="917" mass="104459">MGLEEQPKGRPKPKRSECLPIPHDDLLHFTRCLRFAERDKHLQNAHEDLSGQVNHWLSRVQQVRCHVDSRPDGEFWTTRMADHLADLRSKPQPRKVERTLANTLSRLHIGSRSSQVNVPSIRVGGKSLSTESAPNIAAVLTTSQHAGQGSKEHTYKGLQAGAVYFKGGEPYSHPKLQGSFPDQTTPLVDLLARDGDRSVLMEECEEGVLRWFHIPANNMSWVEEAIARHYNEVRPDRGDLFEKTKSNPKTHEILRRVGWRGHVKGVDRHGAPHTRQLEPGCEVVKGGPGNPNAMCLFSPYLHWETAQGWEGQSKSIEQATRTATLRDASVSKVHDRVEDNFHNELRGHHINVTSLSAVAQETIAASMNHFRPLAMRANTRRGVVGRILFCAARIAKLMTSYEDDELIGEYLYANPPLHPRRTLHQSFNEYANFLRDTRKLDQDQIVYRATVKVRETTREGCSKWCQCSDCAAERATVSRLLMVDQLWVFMLDENTIITSFPQRWGSYFASDPSGVHTRIRNQLRKGEREIGNLYDLVLTVFDVCCRVFYENITFEDRQPLMNYIFNDSINFVTTRELAARQELAVFAQNIWAAYGSPDKAQIAEAHKALMNINPEAGLMRQADNILSDLGIIRQIKSIQREVLEQYHVHVARTLVPKYGLGLGAALPRTPVLRDVKRMREALYDDEEVSDDKKSVANWTLECADESELFLSDQYKQIDKLYTAAEYCHKRLQDLLDTKNRYAGIVSAWEAVANSVEQSNQGKSIMLFSVLSIIFLPLSFITSVFGMNIQDYRIGLGTLAQELYYVFGISIVVIFFSLLLAFDKFSLALLLYGVNVPTKWVMTRLAMWQPAALQGTGNHRTLNELRVRKMRQMEEEIERVRVVRDTKLFWKTVEAEQKRKRAEGPGMGGRVRSGNFDV</sequence>
<evidence type="ECO:0000256" key="5">
    <source>
        <dbReference type="SAM" id="Phobius"/>
    </source>
</evidence>
<organism evidence="6 7">
    <name type="scientific">Parachaetomium inaequale</name>
    <dbReference type="NCBI Taxonomy" id="2588326"/>
    <lineage>
        <taxon>Eukaryota</taxon>
        <taxon>Fungi</taxon>
        <taxon>Dikarya</taxon>
        <taxon>Ascomycota</taxon>
        <taxon>Pezizomycotina</taxon>
        <taxon>Sordariomycetes</taxon>
        <taxon>Sordariomycetidae</taxon>
        <taxon>Sordariales</taxon>
        <taxon>Chaetomiaceae</taxon>
        <taxon>Parachaetomium</taxon>
    </lineage>
</organism>
<dbReference type="InterPro" id="IPR045863">
    <property type="entry name" value="CorA_TM1_TM2"/>
</dbReference>
<reference evidence="7" key="1">
    <citation type="journal article" date="2023" name="Mol. Phylogenet. Evol.">
        <title>Genome-scale phylogeny and comparative genomics of the fungal order Sordariales.</title>
        <authorList>
            <person name="Hensen N."/>
            <person name="Bonometti L."/>
            <person name="Westerberg I."/>
            <person name="Brannstrom I.O."/>
            <person name="Guillou S."/>
            <person name="Cros-Aarteil S."/>
            <person name="Calhoun S."/>
            <person name="Haridas S."/>
            <person name="Kuo A."/>
            <person name="Mondo S."/>
            <person name="Pangilinan J."/>
            <person name="Riley R."/>
            <person name="LaButti K."/>
            <person name="Andreopoulos B."/>
            <person name="Lipzen A."/>
            <person name="Chen C."/>
            <person name="Yan M."/>
            <person name="Daum C."/>
            <person name="Ng V."/>
            <person name="Clum A."/>
            <person name="Steindorff A."/>
            <person name="Ohm R.A."/>
            <person name="Martin F."/>
            <person name="Silar P."/>
            <person name="Natvig D.O."/>
            <person name="Lalanne C."/>
            <person name="Gautier V."/>
            <person name="Ament-Velasquez S.L."/>
            <person name="Kruys A."/>
            <person name="Hutchinson M.I."/>
            <person name="Powell A.J."/>
            <person name="Barry K."/>
            <person name="Miller A.N."/>
            <person name="Grigoriev I.V."/>
            <person name="Debuchy R."/>
            <person name="Gladieux P."/>
            <person name="Hiltunen Thoren M."/>
            <person name="Johannesson H."/>
        </authorList>
    </citation>
    <scope>NUCLEOTIDE SEQUENCE [LARGE SCALE GENOMIC DNA]</scope>
    <source>
        <strain evidence="7">CBS 284.82</strain>
    </source>
</reference>
<dbReference type="SUPFAM" id="SSF144083">
    <property type="entry name" value="Magnesium transport protein CorA, transmembrane region"/>
    <property type="match status" value="1"/>
</dbReference>
<dbReference type="Pfam" id="PF01544">
    <property type="entry name" value="CorA"/>
    <property type="match status" value="1"/>
</dbReference>
<dbReference type="AlphaFoldDB" id="A0AAN6SRV8"/>
<dbReference type="Proteomes" id="UP001303115">
    <property type="component" value="Unassembled WGS sequence"/>
</dbReference>
<dbReference type="PANTHER" id="PTHR47685:SF1">
    <property type="entry name" value="MAGNESIUM TRANSPORT PROTEIN CORA"/>
    <property type="match status" value="1"/>
</dbReference>
<evidence type="ECO:0000256" key="4">
    <source>
        <dbReference type="ARBA" id="ARBA00023136"/>
    </source>
</evidence>
<keyword evidence="3 5" id="KW-1133">Transmembrane helix</keyword>
<evidence type="ECO:0000256" key="1">
    <source>
        <dbReference type="ARBA" id="ARBA00004141"/>
    </source>
</evidence>
<dbReference type="GO" id="GO:0016020">
    <property type="term" value="C:membrane"/>
    <property type="evidence" value="ECO:0007669"/>
    <property type="project" value="UniProtKB-SubCell"/>
</dbReference>
<dbReference type="PANTHER" id="PTHR47685">
    <property type="entry name" value="MAGNESIUM TRANSPORT PROTEIN CORA"/>
    <property type="match status" value="1"/>
</dbReference>
<dbReference type="GO" id="GO:0046873">
    <property type="term" value="F:metal ion transmembrane transporter activity"/>
    <property type="evidence" value="ECO:0007669"/>
    <property type="project" value="InterPro"/>
</dbReference>
<feature type="transmembrane region" description="Helical" evidence="5">
    <location>
        <begin position="764"/>
        <end position="782"/>
    </location>
</feature>
<dbReference type="Gene3D" id="1.20.58.340">
    <property type="entry name" value="Magnesium transport protein CorA, transmembrane region"/>
    <property type="match status" value="1"/>
</dbReference>
<name>A0AAN6SRV8_9PEZI</name>
<accession>A0AAN6SRV8</accession>
<keyword evidence="7" id="KW-1185">Reference proteome</keyword>
<proteinExistence type="predicted"/>
<feature type="transmembrane region" description="Helical" evidence="5">
    <location>
        <begin position="802"/>
        <end position="821"/>
    </location>
</feature>